<dbReference type="InterPro" id="IPR013078">
    <property type="entry name" value="His_Pase_superF_clade-1"/>
</dbReference>
<dbReference type="OrthoDB" id="2118094at2759"/>
<evidence type="ECO:0000313" key="6">
    <source>
        <dbReference type="EMBL" id="KAG8469306.1"/>
    </source>
</evidence>
<keyword evidence="2" id="KW-0378">Hydrolase</keyword>
<gene>
    <name evidence="6" type="ORF">KFE25_007824</name>
</gene>
<dbReference type="Gene3D" id="3.40.50.1240">
    <property type="entry name" value="Phosphoglycerate mutase-like"/>
    <property type="match status" value="1"/>
</dbReference>
<dbReference type="GO" id="GO:0004722">
    <property type="term" value="F:protein serine/threonine phosphatase activity"/>
    <property type="evidence" value="ECO:0007669"/>
    <property type="project" value="TreeGrafter"/>
</dbReference>
<organism evidence="6 7">
    <name type="scientific">Diacronema lutheri</name>
    <name type="common">Unicellular marine alga</name>
    <name type="synonym">Monochrysis lutheri</name>
    <dbReference type="NCBI Taxonomy" id="2081491"/>
    <lineage>
        <taxon>Eukaryota</taxon>
        <taxon>Haptista</taxon>
        <taxon>Haptophyta</taxon>
        <taxon>Pavlovophyceae</taxon>
        <taxon>Pavlovales</taxon>
        <taxon>Pavlovaceae</taxon>
        <taxon>Diacronema</taxon>
    </lineage>
</organism>
<keyword evidence="5" id="KW-0732">Signal</keyword>
<dbReference type="EMBL" id="JAGTXO010000003">
    <property type="protein sequence ID" value="KAG8469306.1"/>
    <property type="molecule type" value="Genomic_DNA"/>
</dbReference>
<comment type="caution">
    <text evidence="6">The sequence shown here is derived from an EMBL/GenBank/DDBJ whole genome shotgun (WGS) entry which is preliminary data.</text>
</comment>
<evidence type="ECO:0000256" key="1">
    <source>
        <dbReference type="ARBA" id="ARBA00006717"/>
    </source>
</evidence>
<keyword evidence="7" id="KW-1185">Reference proteome</keyword>
<protein>
    <recommendedName>
        <fullName evidence="3">Serine/threonine-protein phosphatase PGAM5, mitochondrial</fullName>
    </recommendedName>
    <alternativeName>
        <fullName evidence="4">Serine/threonine-protein phosphatase Pgam5, mitochondrial</fullName>
    </alternativeName>
</protein>
<dbReference type="InterPro" id="IPR029033">
    <property type="entry name" value="His_PPase_superfam"/>
</dbReference>
<feature type="chain" id="PRO_5035256829" description="Serine/threonine-protein phosphatase PGAM5, mitochondrial" evidence="5">
    <location>
        <begin position="18"/>
        <end position="297"/>
    </location>
</feature>
<dbReference type="PANTHER" id="PTHR20935:SF0">
    <property type="entry name" value="SERINE_THREONINE-PROTEIN PHOSPHATASE PGAM5, MITOCHONDRIAL"/>
    <property type="match status" value="1"/>
</dbReference>
<name>A0A8J5XUN2_DIALT</name>
<evidence type="ECO:0000256" key="2">
    <source>
        <dbReference type="ARBA" id="ARBA00022801"/>
    </source>
</evidence>
<dbReference type="SMART" id="SM00855">
    <property type="entry name" value="PGAM"/>
    <property type="match status" value="1"/>
</dbReference>
<dbReference type="CDD" id="cd07067">
    <property type="entry name" value="HP_PGM_like"/>
    <property type="match status" value="1"/>
</dbReference>
<evidence type="ECO:0000313" key="7">
    <source>
        <dbReference type="Proteomes" id="UP000751190"/>
    </source>
</evidence>
<dbReference type="AlphaFoldDB" id="A0A8J5XUN2"/>
<comment type="similarity">
    <text evidence="1">Belongs to the phosphoglycerate mutase family. BPG-dependent PGAM subfamily.</text>
</comment>
<proteinExistence type="inferred from homology"/>
<dbReference type="InterPro" id="IPR051021">
    <property type="entry name" value="Mito_Ser/Thr_phosphatase"/>
</dbReference>
<evidence type="ECO:0000256" key="3">
    <source>
        <dbReference type="ARBA" id="ARBA00039765"/>
    </source>
</evidence>
<reference evidence="6" key="1">
    <citation type="submission" date="2021-05" db="EMBL/GenBank/DDBJ databases">
        <title>The genome of the haptophyte Pavlova lutheri (Diacronema luteri, Pavlovales) - a model for lipid biosynthesis in eukaryotic algae.</title>
        <authorList>
            <person name="Hulatt C.J."/>
            <person name="Posewitz M.C."/>
        </authorList>
    </citation>
    <scope>NUCLEOTIDE SEQUENCE</scope>
    <source>
        <strain evidence="6">NIVA-4/92</strain>
    </source>
</reference>
<accession>A0A8J5XUN2</accession>
<dbReference type="Pfam" id="PF00300">
    <property type="entry name" value="His_Phos_1"/>
    <property type="match status" value="1"/>
</dbReference>
<dbReference type="GO" id="GO:0090141">
    <property type="term" value="P:positive regulation of mitochondrial fission"/>
    <property type="evidence" value="ECO:0007669"/>
    <property type="project" value="TreeGrafter"/>
</dbReference>
<evidence type="ECO:0000256" key="4">
    <source>
        <dbReference type="ARBA" id="ARBA00040722"/>
    </source>
</evidence>
<feature type="signal peptide" evidence="5">
    <location>
        <begin position="1"/>
        <end position="17"/>
    </location>
</feature>
<sequence>MARRILLGAGTVAGATAAALLRRQALCDEQQPRTPALTGPALLWSTAHFKVVRDELGKRSLLRPDGAPYDAPAPAGVEVAYRPECAWHDGWDGRSGTRPTAKRVLLFVRHGQYDMAPKERAAHVLTELGHSQAAIVAGRLQRMREDLALPIGTVVHSDMIRAIQTAEAVSARLPGVPVECLPELAEGRPCVPQPSRSALRWHPAHVAADGERIERAFRRLVRRASESAKGDEYVVVVCHANVIRYFVCRALQLPPEAWLRMSLPHCSLTTLCVYPNGRVSLHGFGDAGHLEPAHTTR</sequence>
<dbReference type="OMA" id="QLPLFAW"/>
<dbReference type="SUPFAM" id="SSF53254">
    <property type="entry name" value="Phosphoglycerate mutase-like"/>
    <property type="match status" value="1"/>
</dbReference>
<dbReference type="Proteomes" id="UP000751190">
    <property type="component" value="Unassembled WGS sequence"/>
</dbReference>
<dbReference type="GO" id="GO:0005739">
    <property type="term" value="C:mitochondrion"/>
    <property type="evidence" value="ECO:0007669"/>
    <property type="project" value="TreeGrafter"/>
</dbReference>
<dbReference type="PANTHER" id="PTHR20935">
    <property type="entry name" value="PHOSPHOGLYCERATE MUTASE-RELATED"/>
    <property type="match status" value="1"/>
</dbReference>
<evidence type="ECO:0000256" key="5">
    <source>
        <dbReference type="SAM" id="SignalP"/>
    </source>
</evidence>